<sequence>MVILLTMILITGIALVVMTILALEVNPEIIIIETGIMKIISHIRILLISHLLLIIEVLIALYKIRLRYTFLPLTIKKHCLITHLLEHKLYQAIIDSSTSISMIFHKTVKELGLTIEKTFNSFIVPAVETSTQPLGIIKDLLVEIDHVTIPLTVEVVDTTSYSVLLSNNWNQKVEANYNKKNSCHTFK</sequence>
<organism evidence="2 3">
    <name type="scientific">Gigaspora margarita</name>
    <dbReference type="NCBI Taxonomy" id="4874"/>
    <lineage>
        <taxon>Eukaryota</taxon>
        <taxon>Fungi</taxon>
        <taxon>Fungi incertae sedis</taxon>
        <taxon>Mucoromycota</taxon>
        <taxon>Glomeromycotina</taxon>
        <taxon>Glomeromycetes</taxon>
        <taxon>Diversisporales</taxon>
        <taxon>Gigasporaceae</taxon>
        <taxon>Gigaspora</taxon>
    </lineage>
</organism>
<dbReference type="OrthoDB" id="2430197at2759"/>
<name>A0A8H4B3F0_GIGMA</name>
<reference evidence="2 3" key="1">
    <citation type="journal article" date="2019" name="Environ. Microbiol.">
        <title>At the nexus of three kingdoms: the genome of the mycorrhizal fungus Gigaspora margarita provides insights into plant, endobacterial and fungal interactions.</title>
        <authorList>
            <person name="Venice F."/>
            <person name="Ghignone S."/>
            <person name="Salvioli di Fossalunga A."/>
            <person name="Amselem J."/>
            <person name="Novero M."/>
            <person name="Xianan X."/>
            <person name="Sedzielewska Toro K."/>
            <person name="Morin E."/>
            <person name="Lipzen A."/>
            <person name="Grigoriev I.V."/>
            <person name="Henrissat B."/>
            <person name="Martin F.M."/>
            <person name="Bonfante P."/>
        </authorList>
    </citation>
    <scope>NUCLEOTIDE SEQUENCE [LARGE SCALE GENOMIC DNA]</scope>
    <source>
        <strain evidence="2 3">BEG34</strain>
    </source>
</reference>
<dbReference type="Gene3D" id="2.40.70.10">
    <property type="entry name" value="Acid Proteases"/>
    <property type="match status" value="1"/>
</dbReference>
<keyword evidence="1" id="KW-0472">Membrane</keyword>
<comment type="caution">
    <text evidence="2">The sequence shown here is derived from an EMBL/GenBank/DDBJ whole genome shotgun (WGS) entry which is preliminary data.</text>
</comment>
<dbReference type="InterPro" id="IPR021109">
    <property type="entry name" value="Peptidase_aspartic_dom_sf"/>
</dbReference>
<evidence type="ECO:0000313" key="2">
    <source>
        <dbReference type="EMBL" id="KAF0556668.1"/>
    </source>
</evidence>
<dbReference type="AlphaFoldDB" id="A0A8H4B3F0"/>
<proteinExistence type="predicted"/>
<dbReference type="Proteomes" id="UP000439903">
    <property type="component" value="Unassembled WGS sequence"/>
</dbReference>
<protein>
    <submittedName>
        <fullName evidence="2">Gag-pol fusion protein</fullName>
    </submittedName>
</protein>
<accession>A0A8H4B3F0</accession>
<gene>
    <name evidence="2" type="ORF">F8M41_015027</name>
</gene>
<dbReference type="EMBL" id="WTPW01000032">
    <property type="protein sequence ID" value="KAF0556668.1"/>
    <property type="molecule type" value="Genomic_DNA"/>
</dbReference>
<dbReference type="CDD" id="cd00303">
    <property type="entry name" value="retropepsin_like"/>
    <property type="match status" value="1"/>
</dbReference>
<evidence type="ECO:0000313" key="3">
    <source>
        <dbReference type="Proteomes" id="UP000439903"/>
    </source>
</evidence>
<keyword evidence="1" id="KW-1133">Transmembrane helix</keyword>
<keyword evidence="1" id="KW-0812">Transmembrane</keyword>
<keyword evidence="3" id="KW-1185">Reference proteome</keyword>
<evidence type="ECO:0000256" key="1">
    <source>
        <dbReference type="SAM" id="Phobius"/>
    </source>
</evidence>
<feature type="transmembrane region" description="Helical" evidence="1">
    <location>
        <begin position="6"/>
        <end position="23"/>
    </location>
</feature>
<feature type="transmembrane region" description="Helical" evidence="1">
    <location>
        <begin position="43"/>
        <end position="62"/>
    </location>
</feature>